<proteinExistence type="predicted"/>
<accession>A0A0A9DWZ3</accession>
<reference evidence="1" key="1">
    <citation type="submission" date="2014-09" db="EMBL/GenBank/DDBJ databases">
        <authorList>
            <person name="Magalhaes I.L.F."/>
            <person name="Oliveira U."/>
            <person name="Santos F.R."/>
            <person name="Vidigal T.H.D.A."/>
            <person name="Brescovit A.D."/>
            <person name="Santos A.J."/>
        </authorList>
    </citation>
    <scope>NUCLEOTIDE SEQUENCE</scope>
    <source>
        <tissue evidence="1">Shoot tissue taken approximately 20 cm above the soil surface</tissue>
    </source>
</reference>
<evidence type="ECO:0000313" key="1">
    <source>
        <dbReference type="EMBL" id="JAD92326.1"/>
    </source>
</evidence>
<dbReference type="AlphaFoldDB" id="A0A0A9DWZ3"/>
<dbReference type="EMBL" id="GBRH01205569">
    <property type="protein sequence ID" value="JAD92326.1"/>
    <property type="molecule type" value="Transcribed_RNA"/>
</dbReference>
<sequence length="24" mass="2875">MNQVCIVRFDIIGVSFYSDWLEHC</sequence>
<name>A0A0A9DWZ3_ARUDO</name>
<reference evidence="1" key="2">
    <citation type="journal article" date="2015" name="Data Brief">
        <title>Shoot transcriptome of the giant reed, Arundo donax.</title>
        <authorList>
            <person name="Barrero R.A."/>
            <person name="Guerrero F.D."/>
            <person name="Moolhuijzen P."/>
            <person name="Goolsby J.A."/>
            <person name="Tidwell J."/>
            <person name="Bellgard S.E."/>
            <person name="Bellgard M.I."/>
        </authorList>
    </citation>
    <scope>NUCLEOTIDE SEQUENCE</scope>
    <source>
        <tissue evidence="1">Shoot tissue taken approximately 20 cm above the soil surface</tissue>
    </source>
</reference>
<protein>
    <submittedName>
        <fullName evidence="1">Uncharacterized protein</fullName>
    </submittedName>
</protein>
<organism evidence="1">
    <name type="scientific">Arundo donax</name>
    <name type="common">Giant reed</name>
    <name type="synonym">Donax arundinaceus</name>
    <dbReference type="NCBI Taxonomy" id="35708"/>
    <lineage>
        <taxon>Eukaryota</taxon>
        <taxon>Viridiplantae</taxon>
        <taxon>Streptophyta</taxon>
        <taxon>Embryophyta</taxon>
        <taxon>Tracheophyta</taxon>
        <taxon>Spermatophyta</taxon>
        <taxon>Magnoliopsida</taxon>
        <taxon>Liliopsida</taxon>
        <taxon>Poales</taxon>
        <taxon>Poaceae</taxon>
        <taxon>PACMAD clade</taxon>
        <taxon>Arundinoideae</taxon>
        <taxon>Arundineae</taxon>
        <taxon>Arundo</taxon>
    </lineage>
</organism>